<dbReference type="CDD" id="cd00821">
    <property type="entry name" value="PH"/>
    <property type="match status" value="1"/>
</dbReference>
<reference evidence="3 4" key="1">
    <citation type="submission" date="2019-01" db="EMBL/GenBank/DDBJ databases">
        <title>A draft genome assembly of the solar-powered sea slug Elysia chlorotica.</title>
        <authorList>
            <person name="Cai H."/>
            <person name="Li Q."/>
            <person name="Fang X."/>
            <person name="Li J."/>
            <person name="Curtis N.E."/>
            <person name="Altenburger A."/>
            <person name="Shibata T."/>
            <person name="Feng M."/>
            <person name="Maeda T."/>
            <person name="Schwartz J.A."/>
            <person name="Shigenobu S."/>
            <person name="Lundholm N."/>
            <person name="Nishiyama T."/>
            <person name="Yang H."/>
            <person name="Hasebe M."/>
            <person name="Li S."/>
            <person name="Pierce S.K."/>
            <person name="Wang J."/>
        </authorList>
    </citation>
    <scope>NUCLEOTIDE SEQUENCE [LARGE SCALE GENOMIC DNA]</scope>
    <source>
        <strain evidence="3">EC2010</strain>
        <tissue evidence="3">Whole organism of an adult</tissue>
    </source>
</reference>
<dbReference type="STRING" id="188477.A0A433T447"/>
<protein>
    <recommendedName>
        <fullName evidence="2">PH domain-containing protein</fullName>
    </recommendedName>
</protein>
<dbReference type="PROSITE" id="PS50003">
    <property type="entry name" value="PH_DOMAIN"/>
    <property type="match status" value="1"/>
</dbReference>
<evidence type="ECO:0000259" key="2">
    <source>
        <dbReference type="PROSITE" id="PS50003"/>
    </source>
</evidence>
<feature type="region of interest" description="Disordered" evidence="1">
    <location>
        <begin position="285"/>
        <end position="325"/>
    </location>
</feature>
<dbReference type="OrthoDB" id="410721at2759"/>
<dbReference type="InterPro" id="IPR001849">
    <property type="entry name" value="PH_domain"/>
</dbReference>
<dbReference type="Gene3D" id="2.30.29.30">
    <property type="entry name" value="Pleckstrin-homology domain (PH domain)/Phosphotyrosine-binding domain (PTB)"/>
    <property type="match status" value="1"/>
</dbReference>
<evidence type="ECO:0000313" key="4">
    <source>
        <dbReference type="Proteomes" id="UP000271974"/>
    </source>
</evidence>
<keyword evidence="4" id="KW-1185">Reference proteome</keyword>
<proteinExistence type="predicted"/>
<comment type="caution">
    <text evidence="3">The sequence shown here is derived from an EMBL/GenBank/DDBJ whole genome shotgun (WGS) entry which is preliminary data.</text>
</comment>
<evidence type="ECO:0000313" key="3">
    <source>
        <dbReference type="EMBL" id="RUS76296.1"/>
    </source>
</evidence>
<accession>A0A433T447</accession>
<dbReference type="EMBL" id="RQTK01000674">
    <property type="protein sequence ID" value="RUS76296.1"/>
    <property type="molecule type" value="Genomic_DNA"/>
</dbReference>
<dbReference type="Proteomes" id="UP000271974">
    <property type="component" value="Unassembled WGS sequence"/>
</dbReference>
<evidence type="ECO:0000256" key="1">
    <source>
        <dbReference type="SAM" id="MobiDB-lite"/>
    </source>
</evidence>
<feature type="compositionally biased region" description="Polar residues" evidence="1">
    <location>
        <begin position="376"/>
        <end position="386"/>
    </location>
</feature>
<name>A0A433T447_ELYCH</name>
<organism evidence="3 4">
    <name type="scientific">Elysia chlorotica</name>
    <name type="common">Eastern emerald elysia</name>
    <name type="synonym">Sea slug</name>
    <dbReference type="NCBI Taxonomy" id="188477"/>
    <lineage>
        <taxon>Eukaryota</taxon>
        <taxon>Metazoa</taxon>
        <taxon>Spiralia</taxon>
        <taxon>Lophotrochozoa</taxon>
        <taxon>Mollusca</taxon>
        <taxon>Gastropoda</taxon>
        <taxon>Heterobranchia</taxon>
        <taxon>Euthyneura</taxon>
        <taxon>Panpulmonata</taxon>
        <taxon>Sacoglossa</taxon>
        <taxon>Placobranchoidea</taxon>
        <taxon>Plakobranchidae</taxon>
        <taxon>Elysia</taxon>
    </lineage>
</organism>
<dbReference type="AlphaFoldDB" id="A0A433T447"/>
<gene>
    <name evidence="3" type="ORF">EGW08_015942</name>
</gene>
<feature type="domain" description="PH" evidence="2">
    <location>
        <begin position="119"/>
        <end position="219"/>
    </location>
</feature>
<dbReference type="SMART" id="SM00233">
    <property type="entry name" value="PH"/>
    <property type="match status" value="1"/>
</dbReference>
<dbReference type="InterPro" id="IPR011993">
    <property type="entry name" value="PH-like_dom_sf"/>
</dbReference>
<feature type="region of interest" description="Disordered" evidence="1">
    <location>
        <begin position="344"/>
        <end position="386"/>
    </location>
</feature>
<dbReference type="SUPFAM" id="SSF50729">
    <property type="entry name" value="PH domain-like"/>
    <property type="match status" value="1"/>
</dbReference>
<feature type="compositionally biased region" description="Basic and acidic residues" evidence="1">
    <location>
        <begin position="348"/>
        <end position="367"/>
    </location>
</feature>
<sequence>MASQIWSKVHNFGVFRKGGKRCILQLDFPGRSLLVIQKGHIKKTYAFDTFNHYDSEEGLHVALKFSDGDFEFEADNTEEKYTICRLLGSVLQAAPNGEDSESIDSGQGLSTSVDHDAAEIIKEGVLEKKGHTAITTWNRRRLRLTPGEFSYFKPGEELALNIVQLWQENCEVKKQGNNIVTVLVRDRAYSFRVPSEYKAMQMTETVRDEWFQCFERALRQVPSSAKIFDQGSPDDQANSDPVYDVTPDMSRSLSAHDRMVIPQSKRPPGEITAHVTVHLNYIDQGAPPLPPRQALGRRHSADTTLNPPRSFSEGDDGIKDNTVPDDPFNMSAAAFRAKLAVKGGKSSSLKDWRSRQDLKKMKRDGKWATKAKHKGVSTSETATLQI</sequence>